<evidence type="ECO:0000313" key="3">
    <source>
        <dbReference type="EMBL" id="QBO56941.1"/>
    </source>
</evidence>
<gene>
    <name evidence="3" type="ORF">NBC122_00081</name>
</gene>
<reference evidence="3 4" key="1">
    <citation type="submission" date="2019-03" db="EMBL/GenBank/DDBJ databases">
        <authorList>
            <person name="Kim H."/>
            <person name="Yu S.-M."/>
        </authorList>
    </citation>
    <scope>NUCLEOTIDE SEQUENCE [LARGE SCALE GENOMIC DNA]</scope>
    <source>
        <strain evidence="3 4">NBC122</strain>
    </source>
</reference>
<proteinExistence type="predicted"/>
<dbReference type="RefSeq" id="WP_133438485.1">
    <property type="nucleotide sequence ID" value="NZ_CP037954.1"/>
</dbReference>
<evidence type="ECO:0000313" key="4">
    <source>
        <dbReference type="Proteomes" id="UP000294419"/>
    </source>
</evidence>
<evidence type="ECO:0000256" key="2">
    <source>
        <dbReference type="SAM" id="Phobius"/>
    </source>
</evidence>
<name>A0A4P6ZBV3_9FLAO</name>
<dbReference type="EMBL" id="CP037954">
    <property type="protein sequence ID" value="QBO56941.1"/>
    <property type="molecule type" value="Genomic_DNA"/>
</dbReference>
<evidence type="ECO:0000256" key="1">
    <source>
        <dbReference type="SAM" id="MobiDB-lite"/>
    </source>
</evidence>
<dbReference type="OrthoDB" id="680700at2"/>
<evidence type="ECO:0008006" key="5">
    <source>
        <dbReference type="Google" id="ProtNLM"/>
    </source>
</evidence>
<feature type="region of interest" description="Disordered" evidence="1">
    <location>
        <begin position="1568"/>
        <end position="1593"/>
    </location>
</feature>
<keyword evidence="4" id="KW-1185">Reference proteome</keyword>
<keyword evidence="2" id="KW-0812">Transmembrane</keyword>
<dbReference type="Proteomes" id="UP000294419">
    <property type="component" value="Chromosome"/>
</dbReference>
<sequence>MANLENNNDKENKKSIAENIGDSVQKGVENVQDSVKETVKGAADLASDAINHPVETAKEFGEQAAKDVISYKWWAKLLLVMFWTFLFLVFSFIVIVSLPATKNWAAQKVIIKLNKDLNANMSFESVDVSYFGDIYIHNVAVKDYKNFQFLKAKEMYADSDWFSIISDSRNLQFQSLSLDELDLKVITYKGDSISNFIRFVDLFNGPAPAVPREPFQLKSRVYITNSKISIINQNTEGEAGKWLDAQNVNLVIPELTVLGSEVSAQINNMRFTTERWGKKHFVDTFSTEFSLKHDFLLLKDLTLNTDHSLLQGDVKFNLNDGSWQDFTNKVRWDLNLQQGSQISGYDISYFVTDWDNYKPINISGKMAGPLNKFTLNNFLIRNPQVNIKTKTMNVTHILQDNFQIETNTLSTDFTYKDLKAMMPTFISSKMKNFADDFGRIKYDGAARVTPKQVFVPNAKLITGIGQAKITNFYLEDYSTDLPKYRGFAEVNDLNSSVITKSKEVGLISGKFNVDGRSFDVNTMVLRTKSQISKIEITDKVINNVYLEGILDHKKYNGIINVNDDQAKATIKGLIDFSTSKLIADVNASVDYLNLNYFTGTKGTQAVSGVVNGKISMTNINDLTLDANLQNVKFAANNQKFTIPNADVKAFFENGNRIVSVDAPGAVKGKIDGKFNLGDLAGMVENGFGKILVGPPPRKLYRGQNFAMNFEVRQDLVNYFMPELHLPKGATVDGSYDGNSNNLILNVDAEVLKYVMTKKEEITEADKALAKANPAYKVNERDQISKDSAMIDQLTVRINTANLEEQIFAKINRIEYNQNILKDITLSGTNERNQVLHIAANFKLGSPEEEVKQELKEYTINLNQSTNSQGDFVFRFEPTTVKFNDIAWSVDTDPAFDHSITYRKKTGDFFIQNLRLYSDKSELFLKESIFKSAKDFSAEGEIRNVDVAKVFALIKNKNDMDVKGIANGTFDIKMNKNNLEPLINIAITDIFMNGNEMGKIEILTKNSPIPNVFDVDAKVISSGMLGDNNLHLTGTINNNTASPSLDLVARMNDFDLAFAQQFVEGVFSNIRGKASGDLRIAGQLNDMDYSGDIVLKKFGLKLDFTGVDYSFDDTVVSLSRGLAILNDIGVKDGRTNSRGTISGAIQFETLSSMGVNLVMRADNLLLLNTTQKDYDLFWGRVYGNGTIYVDGPVTGLNISTPEMRALNNSVFTFNSNSTSNVEEFKMLRFLKRDETGAVTTEKKKKSGANMNVDFNLEVDKGTTVNVLVGNDIGDITVRGNSERLRFTMSRTGAISMNGNYIVDNGTFVSKAILSRTFQIAKGSSIRWDGNAMAPQLDINATYLRTVTNAGQYLNLGTLQPINIVLSTKISQTLNNPKIELGVSAQDVSSSVKETLAQKMSNEDEKIIQFGSVLVLNSFNNTNSGFDVNIGNFAESSGYNMLFKQLGSVLNTISNEFQVDLNYLKGDASSNTGDRANASLSFALSPRTTVKTGLGIPISKSETASSDYLSGEGIVEYDWSKKNDGTRLLRAYSKPTNIGLNGTEAANAGANQSYGIGVVYSKSFNTIFKRKKNNKNQKPDLPENKIDSTKKKSEN</sequence>
<feature type="transmembrane region" description="Helical" evidence="2">
    <location>
        <begin position="77"/>
        <end position="98"/>
    </location>
</feature>
<organism evidence="3 4">
    <name type="scientific">Chryseobacterium salivictor</name>
    <dbReference type="NCBI Taxonomy" id="2547600"/>
    <lineage>
        <taxon>Bacteria</taxon>
        <taxon>Pseudomonadati</taxon>
        <taxon>Bacteroidota</taxon>
        <taxon>Flavobacteriia</taxon>
        <taxon>Flavobacteriales</taxon>
        <taxon>Weeksellaceae</taxon>
        <taxon>Chryseobacterium group</taxon>
        <taxon>Chryseobacterium</taxon>
    </lineage>
</organism>
<feature type="compositionally biased region" description="Basic and acidic residues" evidence="1">
    <location>
        <begin position="1575"/>
        <end position="1593"/>
    </location>
</feature>
<protein>
    <recommendedName>
        <fullName evidence="5">Translocation/assembly module TamB</fullName>
    </recommendedName>
</protein>
<accession>A0A4P6ZBV3</accession>
<dbReference type="KEGG" id="csal:NBC122_00081"/>
<keyword evidence="2" id="KW-0472">Membrane</keyword>
<keyword evidence="2" id="KW-1133">Transmembrane helix</keyword>